<dbReference type="OrthoDB" id="5378115at2"/>
<feature type="transmembrane region" description="Helical" evidence="1">
    <location>
        <begin position="74"/>
        <end position="92"/>
    </location>
</feature>
<dbReference type="RefSeq" id="WP_104983549.1">
    <property type="nucleotide sequence ID" value="NZ_CP012673.1"/>
</dbReference>
<evidence type="ECO:0008006" key="4">
    <source>
        <dbReference type="Google" id="ProtNLM"/>
    </source>
</evidence>
<protein>
    <recommendedName>
        <fullName evidence="4">Glycosyltransferase RgtA/B/C/D-like domain-containing protein</fullName>
    </recommendedName>
</protein>
<feature type="transmembrane region" description="Helical" evidence="1">
    <location>
        <begin position="20"/>
        <end position="39"/>
    </location>
</feature>
<feature type="transmembrane region" description="Helical" evidence="1">
    <location>
        <begin position="140"/>
        <end position="164"/>
    </location>
</feature>
<sequence length="513" mass="55844">MTALPDAFPKPPARLSRADLAYGATVFALTLLSALPFWLTDLLPMMDYPPFLTFVRAFQDYRDPSSPFHGTYTLGWPLSPLLLPLLVMRLLAAVTSIELAGKLLLTLYAIALPAASIHLLRVLRRDRWCVLLVFPLVHSYWVSGGFFAFATAPPLVVLGLAFAVRWLDRPSPRLGAALAAVATALFLWHALAFAQLLLDFTLLWALWRAPGRRARWTALLPAAPSLALFALWMATMVLASPSGGRAPGPVAAWPPFLENAGQLLEFVGVLLPISTAYVILFALLVLAGAAATPARPHEAPDSPSPTARYHVPNPFAVLALANVACYLLLPSYCLGVEGINNRHPWMAALLFTFAWSLPARPAVKAGLLASTAIGSGLLLLHLCERFMAFHEETVGASRLIDRLSRGQTLLAPLDAWGATTTFPVKPLRSLQEIATVRHGGLPNHSFAGYGINIVQYVGGRNPMPGLGQNWLSHPELARFDYVLLRSPSAALLAHERLELVARDGRWALFAVRR</sequence>
<evidence type="ECO:0000256" key="1">
    <source>
        <dbReference type="SAM" id="Phobius"/>
    </source>
</evidence>
<dbReference type="Proteomes" id="UP000238348">
    <property type="component" value="Chromosome"/>
</dbReference>
<name>A0A2L0F0P0_SORCE</name>
<evidence type="ECO:0000313" key="3">
    <source>
        <dbReference type="Proteomes" id="UP000238348"/>
    </source>
</evidence>
<feature type="transmembrane region" description="Helical" evidence="1">
    <location>
        <begin position="99"/>
        <end position="120"/>
    </location>
</feature>
<feature type="transmembrane region" description="Helical" evidence="1">
    <location>
        <begin position="311"/>
        <end position="329"/>
    </location>
</feature>
<proteinExistence type="predicted"/>
<reference evidence="2 3" key="1">
    <citation type="submission" date="2015-09" db="EMBL/GenBank/DDBJ databases">
        <title>Sorangium comparison.</title>
        <authorList>
            <person name="Zaburannyi N."/>
            <person name="Bunk B."/>
            <person name="Overmann J."/>
            <person name="Mueller R."/>
        </authorList>
    </citation>
    <scope>NUCLEOTIDE SEQUENCE [LARGE SCALE GENOMIC DNA]</scope>
    <source>
        <strain evidence="2 3">So ce26</strain>
    </source>
</reference>
<dbReference type="EMBL" id="CP012673">
    <property type="protein sequence ID" value="AUX45124.1"/>
    <property type="molecule type" value="Genomic_DNA"/>
</dbReference>
<gene>
    <name evidence="2" type="ORF">SOCE26_066050</name>
</gene>
<feature type="transmembrane region" description="Helical" evidence="1">
    <location>
        <begin position="266"/>
        <end position="291"/>
    </location>
</feature>
<feature type="transmembrane region" description="Helical" evidence="1">
    <location>
        <begin position="218"/>
        <end position="239"/>
    </location>
</feature>
<keyword evidence="1" id="KW-1133">Transmembrane helix</keyword>
<feature type="transmembrane region" description="Helical" evidence="1">
    <location>
        <begin position="176"/>
        <end position="198"/>
    </location>
</feature>
<accession>A0A2L0F0P0</accession>
<organism evidence="2 3">
    <name type="scientific">Sorangium cellulosum</name>
    <name type="common">Polyangium cellulosum</name>
    <dbReference type="NCBI Taxonomy" id="56"/>
    <lineage>
        <taxon>Bacteria</taxon>
        <taxon>Pseudomonadati</taxon>
        <taxon>Myxococcota</taxon>
        <taxon>Polyangia</taxon>
        <taxon>Polyangiales</taxon>
        <taxon>Polyangiaceae</taxon>
        <taxon>Sorangium</taxon>
    </lineage>
</organism>
<evidence type="ECO:0000313" key="2">
    <source>
        <dbReference type="EMBL" id="AUX45124.1"/>
    </source>
</evidence>
<keyword evidence="1" id="KW-0472">Membrane</keyword>
<keyword evidence="1" id="KW-0812">Transmembrane</keyword>
<dbReference type="AlphaFoldDB" id="A0A2L0F0P0"/>